<reference evidence="1 2" key="1">
    <citation type="submission" date="2020-08" db="EMBL/GenBank/DDBJ databases">
        <title>Genomic Encyclopedia of Type Strains, Phase IV (KMG-IV): sequencing the most valuable type-strain genomes for metagenomic binning, comparative biology and taxonomic classification.</title>
        <authorList>
            <person name="Goeker M."/>
        </authorList>
    </citation>
    <scope>NUCLEOTIDE SEQUENCE [LARGE SCALE GENOMIC DNA]</scope>
    <source>
        <strain evidence="1 2">DSM 24661</strain>
    </source>
</reference>
<protein>
    <submittedName>
        <fullName evidence="1">Uncharacterized protein</fullName>
    </submittedName>
</protein>
<dbReference type="Proteomes" id="UP000559117">
    <property type="component" value="Unassembled WGS sequence"/>
</dbReference>
<accession>A0A840UMP6</accession>
<name>A0A840UMP6_9FIRM</name>
<gene>
    <name evidence="1" type="ORF">HNR32_000647</name>
</gene>
<comment type="caution">
    <text evidence="1">The sequence shown here is derived from an EMBL/GenBank/DDBJ whole genome shotgun (WGS) entry which is preliminary data.</text>
</comment>
<dbReference type="EMBL" id="JACHFH010000005">
    <property type="protein sequence ID" value="MBB5335522.1"/>
    <property type="molecule type" value="Genomic_DNA"/>
</dbReference>
<organism evidence="1 2">
    <name type="scientific">Pectinatus brassicae</name>
    <dbReference type="NCBI Taxonomy" id="862415"/>
    <lineage>
        <taxon>Bacteria</taxon>
        <taxon>Bacillati</taxon>
        <taxon>Bacillota</taxon>
        <taxon>Negativicutes</taxon>
        <taxon>Selenomonadales</taxon>
        <taxon>Selenomonadaceae</taxon>
        <taxon>Pectinatus</taxon>
    </lineage>
</organism>
<keyword evidence="2" id="KW-1185">Reference proteome</keyword>
<evidence type="ECO:0000313" key="1">
    <source>
        <dbReference type="EMBL" id="MBB5335522.1"/>
    </source>
</evidence>
<dbReference type="AlphaFoldDB" id="A0A840UMP6"/>
<proteinExistence type="predicted"/>
<sequence>MKQEPRDFSRGRFSINDFLQKNNIEIISYN</sequence>
<evidence type="ECO:0000313" key="2">
    <source>
        <dbReference type="Proteomes" id="UP000559117"/>
    </source>
</evidence>